<proteinExistence type="predicted"/>
<dbReference type="EMBL" id="UZAH01028705">
    <property type="protein sequence ID" value="VDP01859.1"/>
    <property type="molecule type" value="Genomic_DNA"/>
</dbReference>
<name>A0A183G1N6_HELPZ</name>
<evidence type="ECO:0000259" key="2">
    <source>
        <dbReference type="Pfam" id="PF03732"/>
    </source>
</evidence>
<evidence type="ECO:0000313" key="5">
    <source>
        <dbReference type="WBParaSite" id="HPBE_0001513001-mRNA-1"/>
    </source>
</evidence>
<organism evidence="4 5">
    <name type="scientific">Heligmosomoides polygyrus</name>
    <name type="common">Parasitic roundworm</name>
    <dbReference type="NCBI Taxonomy" id="6339"/>
    <lineage>
        <taxon>Eukaryota</taxon>
        <taxon>Metazoa</taxon>
        <taxon>Ecdysozoa</taxon>
        <taxon>Nematoda</taxon>
        <taxon>Chromadorea</taxon>
        <taxon>Rhabditida</taxon>
        <taxon>Rhabditina</taxon>
        <taxon>Rhabditomorpha</taxon>
        <taxon>Strongyloidea</taxon>
        <taxon>Heligmosomidae</taxon>
        <taxon>Heligmosomoides</taxon>
    </lineage>
</organism>
<accession>A0A183G1N6</accession>
<evidence type="ECO:0000256" key="1">
    <source>
        <dbReference type="SAM" id="Coils"/>
    </source>
</evidence>
<dbReference type="Proteomes" id="UP000050761">
    <property type="component" value="Unassembled WGS sequence"/>
</dbReference>
<accession>A0A3P8DMD0</accession>
<dbReference type="InterPro" id="IPR005162">
    <property type="entry name" value="Retrotrans_gag_dom"/>
</dbReference>
<dbReference type="OrthoDB" id="5885313at2759"/>
<dbReference type="AlphaFoldDB" id="A0A183G1N6"/>
<gene>
    <name evidence="3" type="ORF">HPBE_LOCUS15129</name>
</gene>
<keyword evidence="1" id="KW-0175">Coiled coil</keyword>
<keyword evidence="4" id="KW-1185">Reference proteome</keyword>
<dbReference type="Pfam" id="PF03732">
    <property type="entry name" value="Retrotrans_gag"/>
    <property type="match status" value="1"/>
</dbReference>
<reference evidence="5" key="2">
    <citation type="submission" date="2019-09" db="UniProtKB">
        <authorList>
            <consortium name="WormBaseParasite"/>
        </authorList>
    </citation>
    <scope>IDENTIFICATION</scope>
</reference>
<feature type="coiled-coil region" evidence="1">
    <location>
        <begin position="2"/>
        <end position="43"/>
    </location>
</feature>
<evidence type="ECO:0000313" key="4">
    <source>
        <dbReference type="Proteomes" id="UP000050761"/>
    </source>
</evidence>
<sequence length="457" mass="51298">MSDDMEREIGRIIEENEQEQSRMAKLQQELAQLRQQVQAMAQQNALMVKLATTAMTAHMSKLLNCQSKWQMRLGRVKHRRQKGQYSEAALKVERTVTDMNKKHHEELSAVFDQAIRDDMSMRALSKLLDVESTRVVDTAQSTTEPQPVDSTTHMEANAQEEQFRSAFRLLNTGDLDMEAPLPPVTFDAVRAANDRRLHGRIATMSALGEQGQRPKCHLEGKGFTKFVTSFTMKYGRIGLADDMLIHLMSEKLKGYPRAVMKTLPNEIRHGGFADFVAALKAKFAENSSAKRMEAHMELKQLRMTGSVSEYCAQLESLTRAANPDATETDLSMEAYGKLKNLGKGIERNKKVATAVRSVAEPKRSQVSIFPLDTVITPSKSGFDLDADVEEIELDRRTHIYDASRHRMLFKGAVRLTLTPKDGPEERVVFLVKKDADDTIVLGTNILDKFGIQASPTA</sequence>
<evidence type="ECO:0000313" key="3">
    <source>
        <dbReference type="EMBL" id="VDP01859.1"/>
    </source>
</evidence>
<feature type="domain" description="Retrotransposon gag" evidence="2">
    <location>
        <begin position="247"/>
        <end position="323"/>
    </location>
</feature>
<protein>
    <submittedName>
        <fullName evidence="5">Retrotrans_gag domain-containing protein</fullName>
    </submittedName>
</protein>
<dbReference type="WBParaSite" id="HPBE_0001513001-mRNA-1">
    <property type="protein sequence ID" value="HPBE_0001513001-mRNA-1"/>
    <property type="gene ID" value="HPBE_0001513001"/>
</dbReference>
<reference evidence="3 4" key="1">
    <citation type="submission" date="2018-11" db="EMBL/GenBank/DDBJ databases">
        <authorList>
            <consortium name="Pathogen Informatics"/>
        </authorList>
    </citation>
    <scope>NUCLEOTIDE SEQUENCE [LARGE SCALE GENOMIC DNA]</scope>
</reference>